<reference evidence="2" key="1">
    <citation type="journal article" date="2023" name="IMA Fungus">
        <title>Comparative genomic study of the Penicillium genus elucidates a diverse pangenome and 15 lateral gene transfer events.</title>
        <authorList>
            <person name="Petersen C."/>
            <person name="Sorensen T."/>
            <person name="Nielsen M.R."/>
            <person name="Sondergaard T.E."/>
            <person name="Sorensen J.L."/>
            <person name="Fitzpatrick D.A."/>
            <person name="Frisvad J.C."/>
            <person name="Nielsen K.L."/>
        </authorList>
    </citation>
    <scope>NUCLEOTIDE SEQUENCE</scope>
    <source>
        <strain evidence="2">IBT 12815</strain>
    </source>
</reference>
<proteinExistence type="predicted"/>
<evidence type="ECO:0000313" key="2">
    <source>
        <dbReference type="EMBL" id="KAJ5616626.1"/>
    </source>
</evidence>
<name>A0AAD6EGN5_9EURO</name>
<feature type="compositionally biased region" description="Polar residues" evidence="1">
    <location>
        <begin position="199"/>
        <end position="211"/>
    </location>
</feature>
<evidence type="ECO:0000256" key="1">
    <source>
        <dbReference type="SAM" id="MobiDB-lite"/>
    </source>
</evidence>
<feature type="region of interest" description="Disordered" evidence="1">
    <location>
        <begin position="184"/>
        <end position="215"/>
    </location>
</feature>
<evidence type="ECO:0000313" key="3">
    <source>
        <dbReference type="Proteomes" id="UP001213799"/>
    </source>
</evidence>
<dbReference type="GeneID" id="81583040"/>
<organism evidence="2 3">
    <name type="scientific">Penicillium hordei</name>
    <dbReference type="NCBI Taxonomy" id="40994"/>
    <lineage>
        <taxon>Eukaryota</taxon>
        <taxon>Fungi</taxon>
        <taxon>Dikarya</taxon>
        <taxon>Ascomycota</taxon>
        <taxon>Pezizomycotina</taxon>
        <taxon>Eurotiomycetes</taxon>
        <taxon>Eurotiomycetidae</taxon>
        <taxon>Eurotiales</taxon>
        <taxon>Aspergillaceae</taxon>
        <taxon>Penicillium</taxon>
    </lineage>
</organism>
<dbReference type="RefSeq" id="XP_056757793.1">
    <property type="nucleotide sequence ID" value="XM_056892798.1"/>
</dbReference>
<comment type="caution">
    <text evidence="2">The sequence shown here is derived from an EMBL/GenBank/DDBJ whole genome shotgun (WGS) entry which is preliminary data.</text>
</comment>
<gene>
    <name evidence="2" type="ORF">N7537_001740</name>
</gene>
<reference evidence="2" key="2">
    <citation type="submission" date="2023-01" db="EMBL/GenBank/DDBJ databases">
        <authorList>
            <person name="Petersen C."/>
        </authorList>
    </citation>
    <scope>NUCLEOTIDE SEQUENCE</scope>
    <source>
        <strain evidence="2">IBT 12815</strain>
    </source>
</reference>
<sequence>MLVSDMPDLPEFLISGSDMERSWLRIGYSIPRATDGFGLSTTILGGITGYIKNDCKGEFLYEWDYTSAALTPAIASQTSSLASRQRSTSVRISVSQSRRCIWASDPICSGRHASRLDHVQRQDPLDYSQTYTNRIDLNYRSSPTTYQQLPNHRADGGIYLIARAVTNDKASSPAEWTPGLQYEVSRETAGRRTGRPGISNRSEATTSSKSDASIPRVHVEDLQGLNLGGHPASDMVLPYGVSSHSHHNDPIFGNAQ</sequence>
<keyword evidence="3" id="KW-1185">Reference proteome</keyword>
<dbReference type="AlphaFoldDB" id="A0AAD6EGN5"/>
<dbReference type="EMBL" id="JAQJAE010000001">
    <property type="protein sequence ID" value="KAJ5616626.1"/>
    <property type="molecule type" value="Genomic_DNA"/>
</dbReference>
<accession>A0AAD6EGN5</accession>
<protein>
    <submittedName>
        <fullName evidence="2">Uncharacterized protein</fullName>
    </submittedName>
</protein>
<dbReference type="Proteomes" id="UP001213799">
    <property type="component" value="Unassembled WGS sequence"/>
</dbReference>